<dbReference type="SUPFAM" id="SSF53187">
    <property type="entry name" value="Zn-dependent exopeptidases"/>
    <property type="match status" value="1"/>
</dbReference>
<reference evidence="4 5" key="1">
    <citation type="journal article" date="2017" name="Mol. Biol. Evol.">
        <title>The 4-celled Tetrabaena socialis nuclear genome reveals the essential components for genetic control of cell number at the origin of multicellularity in the volvocine lineage.</title>
        <authorList>
            <person name="Featherston J."/>
            <person name="Arakaki Y."/>
            <person name="Hanschen E.R."/>
            <person name="Ferris P.J."/>
            <person name="Michod R.E."/>
            <person name="Olson B.J.S.C."/>
            <person name="Nozaki H."/>
            <person name="Durand P.M."/>
        </authorList>
    </citation>
    <scope>NUCLEOTIDE SEQUENCE [LARGE SCALE GENOMIC DNA]</scope>
    <source>
        <strain evidence="4 5">NIES-571</strain>
    </source>
</reference>
<keyword evidence="4" id="KW-0121">Carboxypeptidase</keyword>
<dbReference type="GO" id="GO:0008270">
    <property type="term" value="F:zinc ion binding"/>
    <property type="evidence" value="ECO:0007669"/>
    <property type="project" value="InterPro"/>
</dbReference>
<name>A0A2J8A528_9CHLO</name>
<dbReference type="InterPro" id="IPR000834">
    <property type="entry name" value="Peptidase_M14"/>
</dbReference>
<keyword evidence="4" id="KW-0645">Protease</keyword>
<dbReference type="Gene3D" id="3.40.630.10">
    <property type="entry name" value="Zn peptidases"/>
    <property type="match status" value="1"/>
</dbReference>
<gene>
    <name evidence="4" type="ORF">TSOC_005944</name>
</gene>
<dbReference type="PANTHER" id="PTHR11532:SF57">
    <property type="entry name" value="CARBOXYPEPTIDASE D, B"/>
    <property type="match status" value="1"/>
</dbReference>
<dbReference type="PROSITE" id="PS52035">
    <property type="entry name" value="PEPTIDASE_M14"/>
    <property type="match status" value="1"/>
</dbReference>
<dbReference type="Proteomes" id="UP000236333">
    <property type="component" value="Unassembled WGS sequence"/>
</dbReference>
<evidence type="ECO:0000256" key="1">
    <source>
        <dbReference type="ARBA" id="ARBA00005988"/>
    </source>
</evidence>
<evidence type="ECO:0000259" key="3">
    <source>
        <dbReference type="PROSITE" id="PS52035"/>
    </source>
</evidence>
<dbReference type="GO" id="GO:0004181">
    <property type="term" value="F:metallocarboxypeptidase activity"/>
    <property type="evidence" value="ECO:0007669"/>
    <property type="project" value="InterPro"/>
</dbReference>
<dbReference type="OrthoDB" id="10249045at2759"/>
<accession>A0A2J8A528</accession>
<evidence type="ECO:0000256" key="2">
    <source>
        <dbReference type="PROSITE-ProRule" id="PRU01379"/>
    </source>
</evidence>
<organism evidence="4 5">
    <name type="scientific">Tetrabaena socialis</name>
    <dbReference type="NCBI Taxonomy" id="47790"/>
    <lineage>
        <taxon>Eukaryota</taxon>
        <taxon>Viridiplantae</taxon>
        <taxon>Chlorophyta</taxon>
        <taxon>core chlorophytes</taxon>
        <taxon>Chlorophyceae</taxon>
        <taxon>CS clade</taxon>
        <taxon>Chlamydomonadales</taxon>
        <taxon>Tetrabaenaceae</taxon>
        <taxon>Tetrabaena</taxon>
    </lineage>
</organism>
<dbReference type="PANTHER" id="PTHR11532">
    <property type="entry name" value="PROTEASE M14 CARBOXYPEPTIDASE"/>
    <property type="match status" value="1"/>
</dbReference>
<evidence type="ECO:0000313" key="5">
    <source>
        <dbReference type="Proteomes" id="UP000236333"/>
    </source>
</evidence>
<proteinExistence type="inferred from homology"/>
<sequence>GDIPYCPSADEPLPGLLASAYASANPTMRANAEEPFVNGTVQGAVWYSVLGSMQDWTYYALGRLQLTLELHEVKRLAAASLPALWGANAASMLRLMELSHMGLRARVLDASTRNPLSANVTITQPSGVRGTTASAARGGYLYKMMAPGQQYTFVVRPYDPARPKLSYEDMTLSVRLGMRAEDLVGGRGMAGMAVKRLLLAVRKPTKRK</sequence>
<protein>
    <submittedName>
        <fullName evidence="4">Carboxypeptidase D</fullName>
    </submittedName>
</protein>
<dbReference type="GO" id="GO:0005615">
    <property type="term" value="C:extracellular space"/>
    <property type="evidence" value="ECO:0007669"/>
    <property type="project" value="TreeGrafter"/>
</dbReference>
<comment type="caution">
    <text evidence="4">The sequence shown here is derived from an EMBL/GenBank/DDBJ whole genome shotgun (WGS) entry which is preliminary data.</text>
</comment>
<dbReference type="Pfam" id="PF00246">
    <property type="entry name" value="Peptidase_M14"/>
    <property type="match status" value="1"/>
</dbReference>
<keyword evidence="4" id="KW-0378">Hydrolase</keyword>
<keyword evidence="5" id="KW-1185">Reference proteome</keyword>
<dbReference type="EMBL" id="PGGS01000172">
    <property type="protein sequence ID" value="PNH07603.1"/>
    <property type="molecule type" value="Genomic_DNA"/>
</dbReference>
<feature type="domain" description="Peptidase M14" evidence="3">
    <location>
        <begin position="1"/>
        <end position="99"/>
    </location>
</feature>
<evidence type="ECO:0000313" key="4">
    <source>
        <dbReference type="EMBL" id="PNH07603.1"/>
    </source>
</evidence>
<dbReference type="AlphaFoldDB" id="A0A2J8A528"/>
<comment type="similarity">
    <text evidence="1 2">Belongs to the peptidase M14 family.</text>
</comment>
<dbReference type="InterPro" id="IPR050753">
    <property type="entry name" value="Peptidase_M14_domain"/>
</dbReference>
<dbReference type="GO" id="GO:0016485">
    <property type="term" value="P:protein processing"/>
    <property type="evidence" value="ECO:0007669"/>
    <property type="project" value="TreeGrafter"/>
</dbReference>
<feature type="active site" description="Proton donor/acceptor" evidence="2">
    <location>
        <position position="69"/>
    </location>
</feature>
<feature type="non-terminal residue" evidence="4">
    <location>
        <position position="1"/>
    </location>
</feature>
<dbReference type="GO" id="GO:0006518">
    <property type="term" value="P:peptide metabolic process"/>
    <property type="evidence" value="ECO:0007669"/>
    <property type="project" value="TreeGrafter"/>
</dbReference>